<evidence type="ECO:0000313" key="15">
    <source>
        <dbReference type="Proteomes" id="UP001596990"/>
    </source>
</evidence>
<feature type="domain" description="HAMP" evidence="13">
    <location>
        <begin position="237"/>
        <end position="290"/>
    </location>
</feature>
<dbReference type="CDD" id="cd11386">
    <property type="entry name" value="MCP_signal"/>
    <property type="match status" value="1"/>
</dbReference>
<evidence type="ECO:0000256" key="9">
    <source>
        <dbReference type="PROSITE-ProRule" id="PRU00284"/>
    </source>
</evidence>
<feature type="transmembrane region" description="Helical" evidence="11">
    <location>
        <begin position="213"/>
        <end position="236"/>
    </location>
</feature>
<dbReference type="InterPro" id="IPR003660">
    <property type="entry name" value="HAMP_dom"/>
</dbReference>
<keyword evidence="2" id="KW-1003">Cell membrane</keyword>
<evidence type="ECO:0000256" key="3">
    <source>
        <dbReference type="ARBA" id="ARBA00022500"/>
    </source>
</evidence>
<keyword evidence="5 11" id="KW-1133">Transmembrane helix</keyword>
<keyword evidence="15" id="KW-1185">Reference proteome</keyword>
<accession>A0ABW3L3R1</accession>
<dbReference type="CDD" id="cd06225">
    <property type="entry name" value="HAMP"/>
    <property type="match status" value="1"/>
</dbReference>
<feature type="region of interest" description="Disordered" evidence="10">
    <location>
        <begin position="327"/>
        <end position="349"/>
    </location>
</feature>
<comment type="similarity">
    <text evidence="8">Belongs to the methyl-accepting chemotaxis (MCP) protein family.</text>
</comment>
<dbReference type="CDD" id="cd12913">
    <property type="entry name" value="PDC1_MCP_like"/>
    <property type="match status" value="1"/>
</dbReference>
<evidence type="ECO:0000256" key="11">
    <source>
        <dbReference type="SAM" id="Phobius"/>
    </source>
</evidence>
<comment type="subcellular location">
    <subcellularLocation>
        <location evidence="1">Cell membrane</location>
        <topology evidence="1">Multi-pass membrane protein</topology>
    </subcellularLocation>
</comment>
<dbReference type="Pfam" id="PF02743">
    <property type="entry name" value="dCache_1"/>
    <property type="match status" value="1"/>
</dbReference>
<sequence length="595" mass="65244">MKKWNTIKFKLPLLMVVLLIIPMTIVGGVAYLQTEVLEKSVIQKQELEAMDEDFAEIFNEYEQTLAEISNQEQLQFQTYGFPDTSDNFSNMPSVNDPVKTVFYEEYLSEQAEENEFALNLYFATEEQGEFYLSNIPPEEVDLTQFDPRQRDWYTSAMEAGGDPIWTEPYIDTGTGKSTITLARMMTNDAGESVGVIGLDFKTSMLAEMIRNDILQTTLIVTLISIVVGLVLVYLFVKGFNRNLGAIQKGMNRVAEGDLTVETIHTKSKDEIGEMVGSFNQMVVNLKELISSVIDTSQQVAASSEQLSANADETAKATEQIATSIQEVSFGTEEQSSSVNESSASVSELSKDMDRIAERADKVTTVSNETIAQTAKGNDTIGHAISQMKLITANSEETSTVIKGLEEKSNEIEKILLMINDIAEQTNLLALNAAIEAARAGEHGKGFAVVADEVRKLAEQSGDSTKQISAIIQEIQENTMKAVDSIQSGNDAVRTGTELVNEAGGSFDDIKRSVDSIADRMSEASRSIEQMKANTANLVASMDNVYEVTERTLGYSQDVAGAAEEQTASIEEVSSATTVLAEMAQDLQDLARKFKI</sequence>
<evidence type="ECO:0000313" key="14">
    <source>
        <dbReference type="EMBL" id="MFD1019224.1"/>
    </source>
</evidence>
<dbReference type="RefSeq" id="WP_386058710.1">
    <property type="nucleotide sequence ID" value="NZ_JBHTKL010000002.1"/>
</dbReference>
<evidence type="ECO:0000256" key="8">
    <source>
        <dbReference type="ARBA" id="ARBA00029447"/>
    </source>
</evidence>
<dbReference type="SMART" id="SM00304">
    <property type="entry name" value="HAMP"/>
    <property type="match status" value="2"/>
</dbReference>
<feature type="domain" description="Methyl-accepting transducer" evidence="12">
    <location>
        <begin position="309"/>
        <end position="545"/>
    </location>
</feature>
<feature type="transmembrane region" description="Helical" evidence="11">
    <location>
        <begin position="12"/>
        <end position="32"/>
    </location>
</feature>
<dbReference type="Pfam" id="PF00015">
    <property type="entry name" value="MCPsignal"/>
    <property type="match status" value="1"/>
</dbReference>
<feature type="compositionally biased region" description="Low complexity" evidence="10">
    <location>
        <begin position="332"/>
        <end position="347"/>
    </location>
</feature>
<dbReference type="SMART" id="SM00283">
    <property type="entry name" value="MA"/>
    <property type="match status" value="1"/>
</dbReference>
<comment type="caution">
    <text evidence="14">The sequence shown here is derived from an EMBL/GenBank/DDBJ whole genome shotgun (WGS) entry which is preliminary data.</text>
</comment>
<gene>
    <name evidence="14" type="ORF">ACFQ2J_08460</name>
</gene>
<evidence type="ECO:0000256" key="1">
    <source>
        <dbReference type="ARBA" id="ARBA00004651"/>
    </source>
</evidence>
<dbReference type="Gene3D" id="1.10.287.950">
    <property type="entry name" value="Methyl-accepting chemotaxis protein"/>
    <property type="match status" value="1"/>
</dbReference>
<dbReference type="Pfam" id="PF00672">
    <property type="entry name" value="HAMP"/>
    <property type="match status" value="1"/>
</dbReference>
<dbReference type="InterPro" id="IPR033479">
    <property type="entry name" value="dCache_1"/>
</dbReference>
<dbReference type="Gene3D" id="6.10.340.10">
    <property type="match status" value="1"/>
</dbReference>
<protein>
    <submittedName>
        <fullName evidence="14">Methyl-accepting chemotaxis protein</fullName>
    </submittedName>
</protein>
<evidence type="ECO:0000256" key="10">
    <source>
        <dbReference type="SAM" id="MobiDB-lite"/>
    </source>
</evidence>
<keyword evidence="6 11" id="KW-0472">Membrane</keyword>
<name>A0ABW3L3R1_9BACI</name>
<dbReference type="PANTHER" id="PTHR32089">
    <property type="entry name" value="METHYL-ACCEPTING CHEMOTAXIS PROTEIN MCPB"/>
    <property type="match status" value="1"/>
</dbReference>
<keyword evidence="7 9" id="KW-0807">Transducer</keyword>
<dbReference type="PROSITE" id="PS50885">
    <property type="entry name" value="HAMP"/>
    <property type="match status" value="1"/>
</dbReference>
<evidence type="ECO:0000259" key="12">
    <source>
        <dbReference type="PROSITE" id="PS50111"/>
    </source>
</evidence>
<keyword evidence="4 11" id="KW-0812">Transmembrane</keyword>
<evidence type="ECO:0000256" key="6">
    <source>
        <dbReference type="ARBA" id="ARBA00023136"/>
    </source>
</evidence>
<dbReference type="PROSITE" id="PS50111">
    <property type="entry name" value="CHEMOTAXIS_TRANSDUC_2"/>
    <property type="match status" value="1"/>
</dbReference>
<reference evidence="15" key="1">
    <citation type="journal article" date="2019" name="Int. J. Syst. Evol. Microbiol.">
        <title>The Global Catalogue of Microorganisms (GCM) 10K type strain sequencing project: providing services to taxonomists for standard genome sequencing and annotation.</title>
        <authorList>
            <consortium name="The Broad Institute Genomics Platform"/>
            <consortium name="The Broad Institute Genome Sequencing Center for Infectious Disease"/>
            <person name="Wu L."/>
            <person name="Ma J."/>
        </authorList>
    </citation>
    <scope>NUCLEOTIDE SEQUENCE [LARGE SCALE GENOMIC DNA]</scope>
    <source>
        <strain evidence="15">CCUG 56607</strain>
    </source>
</reference>
<keyword evidence="3" id="KW-0145">Chemotaxis</keyword>
<evidence type="ECO:0000259" key="13">
    <source>
        <dbReference type="PROSITE" id="PS50885"/>
    </source>
</evidence>
<evidence type="ECO:0000256" key="2">
    <source>
        <dbReference type="ARBA" id="ARBA00022475"/>
    </source>
</evidence>
<dbReference type="InterPro" id="IPR004089">
    <property type="entry name" value="MCPsignal_dom"/>
</dbReference>
<evidence type="ECO:0000256" key="7">
    <source>
        <dbReference type="ARBA" id="ARBA00023224"/>
    </source>
</evidence>
<dbReference type="Proteomes" id="UP001596990">
    <property type="component" value="Unassembled WGS sequence"/>
</dbReference>
<dbReference type="EMBL" id="JBHTKL010000002">
    <property type="protein sequence ID" value="MFD1019224.1"/>
    <property type="molecule type" value="Genomic_DNA"/>
</dbReference>
<organism evidence="14 15">
    <name type="scientific">Thalassobacillus hwangdonensis</name>
    <dbReference type="NCBI Taxonomy" id="546108"/>
    <lineage>
        <taxon>Bacteria</taxon>
        <taxon>Bacillati</taxon>
        <taxon>Bacillota</taxon>
        <taxon>Bacilli</taxon>
        <taxon>Bacillales</taxon>
        <taxon>Bacillaceae</taxon>
        <taxon>Thalassobacillus</taxon>
    </lineage>
</organism>
<dbReference type="Gene3D" id="3.30.450.20">
    <property type="entry name" value="PAS domain"/>
    <property type="match status" value="1"/>
</dbReference>
<dbReference type="PANTHER" id="PTHR32089:SF112">
    <property type="entry name" value="LYSOZYME-LIKE PROTEIN-RELATED"/>
    <property type="match status" value="1"/>
</dbReference>
<proteinExistence type="inferred from homology"/>
<dbReference type="InterPro" id="IPR029151">
    <property type="entry name" value="Sensor-like_sf"/>
</dbReference>
<evidence type="ECO:0000256" key="5">
    <source>
        <dbReference type="ARBA" id="ARBA00022989"/>
    </source>
</evidence>
<dbReference type="SUPFAM" id="SSF103190">
    <property type="entry name" value="Sensory domain-like"/>
    <property type="match status" value="1"/>
</dbReference>
<evidence type="ECO:0000256" key="4">
    <source>
        <dbReference type="ARBA" id="ARBA00022692"/>
    </source>
</evidence>
<dbReference type="SUPFAM" id="SSF58104">
    <property type="entry name" value="Methyl-accepting chemotaxis protein (MCP) signaling domain"/>
    <property type="match status" value="1"/>
</dbReference>